<dbReference type="InterPro" id="IPR050109">
    <property type="entry name" value="HTH-type_TetR-like_transc_reg"/>
</dbReference>
<protein>
    <submittedName>
        <fullName evidence="4">TetR/AcrR family transcriptional regulator</fullName>
    </submittedName>
</protein>
<dbReference type="Proteomes" id="UP001596512">
    <property type="component" value="Unassembled WGS sequence"/>
</dbReference>
<feature type="DNA-binding region" description="H-T-H motif" evidence="2">
    <location>
        <begin position="28"/>
        <end position="47"/>
    </location>
</feature>
<dbReference type="Pfam" id="PF00440">
    <property type="entry name" value="TetR_N"/>
    <property type="match status" value="1"/>
</dbReference>
<evidence type="ECO:0000259" key="3">
    <source>
        <dbReference type="PROSITE" id="PS50977"/>
    </source>
</evidence>
<comment type="caution">
    <text evidence="4">The sequence shown here is derived from an EMBL/GenBank/DDBJ whole genome shotgun (WGS) entry which is preliminary data.</text>
</comment>
<dbReference type="SUPFAM" id="SSF46689">
    <property type="entry name" value="Homeodomain-like"/>
    <property type="match status" value="1"/>
</dbReference>
<organism evidence="4 5">
    <name type="scientific">Actinokineospora soli</name>
    <dbReference type="NCBI Taxonomy" id="1048753"/>
    <lineage>
        <taxon>Bacteria</taxon>
        <taxon>Bacillati</taxon>
        <taxon>Actinomycetota</taxon>
        <taxon>Actinomycetes</taxon>
        <taxon>Pseudonocardiales</taxon>
        <taxon>Pseudonocardiaceae</taxon>
        <taxon>Actinokineospora</taxon>
    </lineage>
</organism>
<evidence type="ECO:0000256" key="1">
    <source>
        <dbReference type="ARBA" id="ARBA00023125"/>
    </source>
</evidence>
<name>A0ABW2TWR4_9PSEU</name>
<reference evidence="5" key="1">
    <citation type="journal article" date="2019" name="Int. J. Syst. Evol. Microbiol.">
        <title>The Global Catalogue of Microorganisms (GCM) 10K type strain sequencing project: providing services to taxonomists for standard genome sequencing and annotation.</title>
        <authorList>
            <consortium name="The Broad Institute Genomics Platform"/>
            <consortium name="The Broad Institute Genome Sequencing Center for Infectious Disease"/>
            <person name="Wu L."/>
            <person name="Ma J."/>
        </authorList>
    </citation>
    <scope>NUCLEOTIDE SEQUENCE [LARGE SCALE GENOMIC DNA]</scope>
    <source>
        <strain evidence="5">JCM 17695</strain>
    </source>
</reference>
<evidence type="ECO:0000256" key="2">
    <source>
        <dbReference type="PROSITE-ProRule" id="PRU00335"/>
    </source>
</evidence>
<feature type="domain" description="HTH tetR-type" evidence="3">
    <location>
        <begin position="6"/>
        <end position="65"/>
    </location>
</feature>
<dbReference type="PANTHER" id="PTHR30055">
    <property type="entry name" value="HTH-TYPE TRANSCRIPTIONAL REGULATOR RUTR"/>
    <property type="match status" value="1"/>
</dbReference>
<accession>A0ABW2TWR4</accession>
<proteinExistence type="predicted"/>
<evidence type="ECO:0000313" key="5">
    <source>
        <dbReference type="Proteomes" id="UP001596512"/>
    </source>
</evidence>
<dbReference type="Gene3D" id="1.10.357.10">
    <property type="entry name" value="Tetracycline Repressor, domain 2"/>
    <property type="match status" value="1"/>
</dbReference>
<evidence type="ECO:0000313" key="4">
    <source>
        <dbReference type="EMBL" id="MFC7618357.1"/>
    </source>
</evidence>
<sequence>MPRPRTITDERLLTAASQVIGREGPGFTLAQVAAAAEVSVGTVAGRFGSKSGLLRALTEHTTTTVAAGMRAAFESRADPVDGLRAAVVVTYLDLGDATEAGNHLGQLGVDLQDPVLRGLVGLHFAAMQGELLHACAAAAPRCPACPHPRSPRACCCRWRTGPPWTGPSDHWGAWPTGWATTSMRCWTHGAADRGRTWARWTARSPW</sequence>
<gene>
    <name evidence="4" type="ORF">ACFQV2_38325</name>
</gene>
<dbReference type="InterPro" id="IPR009057">
    <property type="entry name" value="Homeodomain-like_sf"/>
</dbReference>
<dbReference type="PANTHER" id="PTHR30055:SF209">
    <property type="entry name" value="POSSIBLE TRANSCRIPTIONAL REGULATORY PROTEIN (PROBABLY TETR-FAMILY)"/>
    <property type="match status" value="1"/>
</dbReference>
<dbReference type="EMBL" id="JBHTEY010000004">
    <property type="protein sequence ID" value="MFC7618357.1"/>
    <property type="molecule type" value="Genomic_DNA"/>
</dbReference>
<keyword evidence="1 2" id="KW-0238">DNA-binding</keyword>
<dbReference type="PROSITE" id="PS50977">
    <property type="entry name" value="HTH_TETR_2"/>
    <property type="match status" value="1"/>
</dbReference>
<dbReference type="InterPro" id="IPR001647">
    <property type="entry name" value="HTH_TetR"/>
</dbReference>
<keyword evidence="5" id="KW-1185">Reference proteome</keyword>